<dbReference type="SUPFAM" id="SSF50249">
    <property type="entry name" value="Nucleic acid-binding proteins"/>
    <property type="match status" value="2"/>
</dbReference>
<dbReference type="GO" id="GO:0004386">
    <property type="term" value="F:helicase activity"/>
    <property type="evidence" value="ECO:0007669"/>
    <property type="project" value="UniProtKB-KW"/>
</dbReference>
<dbReference type="InterPro" id="IPR012340">
    <property type="entry name" value="NA-bd_OB-fold"/>
</dbReference>
<evidence type="ECO:0000313" key="2">
    <source>
        <dbReference type="EMBL" id="GJT36825.1"/>
    </source>
</evidence>
<evidence type="ECO:0000256" key="1">
    <source>
        <dbReference type="SAM" id="MobiDB-lite"/>
    </source>
</evidence>
<keyword evidence="2" id="KW-0547">Nucleotide-binding</keyword>
<protein>
    <submittedName>
        <fullName evidence="2">DNA helicase</fullName>
    </submittedName>
</protein>
<keyword evidence="2" id="KW-0067">ATP-binding</keyword>
<reference evidence="2" key="1">
    <citation type="journal article" date="2022" name="Int. J. Mol. Sci.">
        <title>Draft Genome of Tanacetum Coccineum: Genomic Comparison of Closely Related Tanacetum-Family Plants.</title>
        <authorList>
            <person name="Yamashiro T."/>
            <person name="Shiraishi A."/>
            <person name="Nakayama K."/>
            <person name="Satake H."/>
        </authorList>
    </citation>
    <scope>NUCLEOTIDE SEQUENCE</scope>
</reference>
<feature type="compositionally biased region" description="Low complexity" evidence="1">
    <location>
        <begin position="301"/>
        <end position="311"/>
    </location>
</feature>
<dbReference type="EMBL" id="BQNB010015173">
    <property type="protein sequence ID" value="GJT36825.1"/>
    <property type="molecule type" value="Genomic_DNA"/>
</dbReference>
<comment type="caution">
    <text evidence="2">The sequence shown here is derived from an EMBL/GenBank/DDBJ whole genome shotgun (WGS) entry which is preliminary data.</text>
</comment>
<dbReference type="PANTHER" id="PTHR47165:SF4">
    <property type="entry name" value="OS03G0429900 PROTEIN"/>
    <property type="match status" value="1"/>
</dbReference>
<proteinExistence type="predicted"/>
<dbReference type="Proteomes" id="UP001151760">
    <property type="component" value="Unassembled WGS sequence"/>
</dbReference>
<gene>
    <name evidence="2" type="ORF">Tco_0936690</name>
</gene>
<feature type="compositionally biased region" description="Pro residues" evidence="1">
    <location>
        <begin position="269"/>
        <end position="278"/>
    </location>
</feature>
<dbReference type="Gene3D" id="2.40.50.140">
    <property type="entry name" value="Nucleic acid-binding proteins"/>
    <property type="match status" value="1"/>
</dbReference>
<accession>A0ABQ5DC50</accession>
<name>A0ABQ5DC50_9ASTR</name>
<feature type="compositionally biased region" description="Basic and acidic residues" evidence="1">
    <location>
        <begin position="317"/>
        <end position="328"/>
    </location>
</feature>
<feature type="region of interest" description="Disordered" evidence="1">
    <location>
        <begin position="267"/>
        <end position="378"/>
    </location>
</feature>
<feature type="compositionally biased region" description="Basic and acidic residues" evidence="1">
    <location>
        <begin position="359"/>
        <end position="369"/>
    </location>
</feature>
<feature type="compositionally biased region" description="Polar residues" evidence="1">
    <location>
        <begin position="344"/>
        <end position="358"/>
    </location>
</feature>
<dbReference type="PANTHER" id="PTHR47165">
    <property type="entry name" value="OS03G0429900 PROTEIN"/>
    <property type="match status" value="1"/>
</dbReference>
<sequence>MDVKDTAYFDSLLQLHKAYRISGFRCEQTGLWERTLDNPTSLIFGKFIHLEEVPTEDFPVSPDTMNLQQGLMSGMQYSQVVSKLLAGLTHMEMPLQTEPIKELSYSKSKHIIHLDSGNTISLTLWHDMAVNFNLQEYKALERPVVIAVSSCWVRRFHRLQLSGTSATHYYLNPNIPETLHIRQVYCFKAIINDGTATMSVTCFSDNTNTLIRECHDVLAELANKDPYEFPSALRDLEGTTHVFQFHFDSGSSSRRRDLVLDRVFETPALPLPAPPPQIIPSETPIEEQPRTTQVSEPPLPLSTLPLQTTTQVTDQKSSNETEETKEPESTPPATPETVKPVKGNQETNLPKTSASKSLFKTETEADTSKGTKKPKHHK</sequence>
<keyword evidence="3" id="KW-1185">Reference proteome</keyword>
<evidence type="ECO:0000313" key="3">
    <source>
        <dbReference type="Proteomes" id="UP001151760"/>
    </source>
</evidence>
<keyword evidence="2" id="KW-0347">Helicase</keyword>
<organism evidence="2 3">
    <name type="scientific">Tanacetum coccineum</name>
    <dbReference type="NCBI Taxonomy" id="301880"/>
    <lineage>
        <taxon>Eukaryota</taxon>
        <taxon>Viridiplantae</taxon>
        <taxon>Streptophyta</taxon>
        <taxon>Embryophyta</taxon>
        <taxon>Tracheophyta</taxon>
        <taxon>Spermatophyta</taxon>
        <taxon>Magnoliopsida</taxon>
        <taxon>eudicotyledons</taxon>
        <taxon>Gunneridae</taxon>
        <taxon>Pentapetalae</taxon>
        <taxon>asterids</taxon>
        <taxon>campanulids</taxon>
        <taxon>Asterales</taxon>
        <taxon>Asteraceae</taxon>
        <taxon>Asteroideae</taxon>
        <taxon>Anthemideae</taxon>
        <taxon>Anthemidinae</taxon>
        <taxon>Tanacetum</taxon>
    </lineage>
</organism>
<reference evidence="2" key="2">
    <citation type="submission" date="2022-01" db="EMBL/GenBank/DDBJ databases">
        <authorList>
            <person name="Yamashiro T."/>
            <person name="Shiraishi A."/>
            <person name="Satake H."/>
            <person name="Nakayama K."/>
        </authorList>
    </citation>
    <scope>NUCLEOTIDE SEQUENCE</scope>
</reference>
<keyword evidence="2" id="KW-0378">Hydrolase</keyword>